<keyword evidence="3" id="KW-0479">Metal-binding</keyword>
<keyword evidence="4" id="KW-0249">Electron transport</keyword>
<dbReference type="RefSeq" id="WP_343906946.1">
    <property type="nucleotide sequence ID" value="NZ_BAAAJE010000006.1"/>
</dbReference>
<evidence type="ECO:0000256" key="2">
    <source>
        <dbReference type="ARBA" id="ARBA00022448"/>
    </source>
</evidence>
<evidence type="ECO:0000256" key="6">
    <source>
        <dbReference type="ARBA" id="ARBA00023014"/>
    </source>
</evidence>
<comment type="caution">
    <text evidence="8">The sequence shown here is derived from an EMBL/GenBank/DDBJ whole genome shotgun (WGS) entry which is preliminary data.</text>
</comment>
<reference evidence="9" key="1">
    <citation type="journal article" date="2019" name="Int. J. Syst. Evol. Microbiol.">
        <title>The Global Catalogue of Microorganisms (GCM) 10K type strain sequencing project: providing services to taxonomists for standard genome sequencing and annotation.</title>
        <authorList>
            <consortium name="The Broad Institute Genomics Platform"/>
            <consortium name="The Broad Institute Genome Sequencing Center for Infectious Disease"/>
            <person name="Wu L."/>
            <person name="Ma J."/>
        </authorList>
    </citation>
    <scope>NUCLEOTIDE SEQUENCE [LARGE SCALE GENOMIC DNA]</scope>
    <source>
        <strain evidence="9">JCM 11813</strain>
    </source>
</reference>
<accession>A0ABP4F1P8</accession>
<dbReference type="InterPro" id="IPR051269">
    <property type="entry name" value="Fe-S_cluster_ET"/>
</dbReference>
<evidence type="ECO:0000256" key="1">
    <source>
        <dbReference type="ARBA" id="ARBA00001927"/>
    </source>
</evidence>
<keyword evidence="6" id="KW-0411">Iron-sulfur</keyword>
<keyword evidence="7" id="KW-0003">3Fe-4S</keyword>
<name>A0ABP4F1P8_9ACTN</name>
<dbReference type="PANTHER" id="PTHR36923:SF3">
    <property type="entry name" value="FERREDOXIN"/>
    <property type="match status" value="1"/>
</dbReference>
<gene>
    <name evidence="8" type="ORF">GCM10009606_15790</name>
</gene>
<keyword evidence="5" id="KW-0408">Iron</keyword>
<evidence type="ECO:0000313" key="8">
    <source>
        <dbReference type="EMBL" id="GAA1136538.1"/>
    </source>
</evidence>
<dbReference type="Proteomes" id="UP001499979">
    <property type="component" value="Unassembled WGS sequence"/>
</dbReference>
<dbReference type="SUPFAM" id="SSF54862">
    <property type="entry name" value="4Fe-4S ferredoxins"/>
    <property type="match status" value="1"/>
</dbReference>
<dbReference type="EMBL" id="BAAAJE010000006">
    <property type="protein sequence ID" value="GAA1136538.1"/>
    <property type="molecule type" value="Genomic_DNA"/>
</dbReference>
<evidence type="ECO:0000256" key="5">
    <source>
        <dbReference type="ARBA" id="ARBA00023004"/>
    </source>
</evidence>
<keyword evidence="9" id="KW-1185">Reference proteome</keyword>
<dbReference type="Pfam" id="PF13370">
    <property type="entry name" value="Fer4_13"/>
    <property type="match status" value="1"/>
</dbReference>
<comment type="cofactor">
    <cofactor evidence="1">
        <name>[3Fe-4S] cluster</name>
        <dbReference type="ChEBI" id="CHEBI:21137"/>
    </cofactor>
</comment>
<sequence>MRIEADVDVCEAYGECVAAAPALFAINDENFVEVLDASPQPDQAAAAERAVWACPVHALSIAED</sequence>
<evidence type="ECO:0000256" key="3">
    <source>
        <dbReference type="ARBA" id="ARBA00022723"/>
    </source>
</evidence>
<evidence type="ECO:0000256" key="7">
    <source>
        <dbReference type="ARBA" id="ARBA00023291"/>
    </source>
</evidence>
<organism evidence="8 9">
    <name type="scientific">Nocardioides aquiterrae</name>
    <dbReference type="NCBI Taxonomy" id="203799"/>
    <lineage>
        <taxon>Bacteria</taxon>
        <taxon>Bacillati</taxon>
        <taxon>Actinomycetota</taxon>
        <taxon>Actinomycetes</taxon>
        <taxon>Propionibacteriales</taxon>
        <taxon>Nocardioidaceae</taxon>
        <taxon>Nocardioides</taxon>
    </lineage>
</organism>
<keyword evidence="2" id="KW-0813">Transport</keyword>
<evidence type="ECO:0000313" key="9">
    <source>
        <dbReference type="Proteomes" id="UP001499979"/>
    </source>
</evidence>
<dbReference type="PANTHER" id="PTHR36923">
    <property type="entry name" value="FERREDOXIN"/>
    <property type="match status" value="1"/>
</dbReference>
<protein>
    <submittedName>
        <fullName evidence="8">Ferredoxin</fullName>
    </submittedName>
</protein>
<dbReference type="Gene3D" id="3.30.70.20">
    <property type="match status" value="1"/>
</dbReference>
<evidence type="ECO:0000256" key="4">
    <source>
        <dbReference type="ARBA" id="ARBA00022982"/>
    </source>
</evidence>
<proteinExistence type="predicted"/>